<name>A0A8J7FBF0_9GAMM</name>
<dbReference type="Pfam" id="PF00156">
    <property type="entry name" value="Pribosyltran"/>
    <property type="match status" value="1"/>
</dbReference>
<accession>A0A8J7FBF0</accession>
<keyword evidence="5" id="KW-1185">Reference proteome</keyword>
<dbReference type="InterPro" id="IPR000836">
    <property type="entry name" value="PRTase_dom"/>
</dbReference>
<dbReference type="Gene3D" id="3.40.50.2020">
    <property type="match status" value="1"/>
</dbReference>
<evidence type="ECO:0000313" key="5">
    <source>
        <dbReference type="Proteomes" id="UP000640333"/>
    </source>
</evidence>
<dbReference type="GO" id="GO:0016757">
    <property type="term" value="F:glycosyltransferase activity"/>
    <property type="evidence" value="ECO:0007669"/>
    <property type="project" value="UniProtKB-KW"/>
</dbReference>
<keyword evidence="2" id="KW-0808">Transferase</keyword>
<dbReference type="SUPFAM" id="SSF53271">
    <property type="entry name" value="PRTase-like"/>
    <property type="match status" value="1"/>
</dbReference>
<dbReference type="AlphaFoldDB" id="A0A8J7FBF0"/>
<evidence type="ECO:0000259" key="3">
    <source>
        <dbReference type="Pfam" id="PF00156"/>
    </source>
</evidence>
<evidence type="ECO:0000313" key="4">
    <source>
        <dbReference type="EMBL" id="MBE9396982.1"/>
    </source>
</evidence>
<dbReference type="PANTHER" id="PTHR43363:SF1">
    <property type="entry name" value="HYPOXANTHINE-GUANINE PHOSPHORIBOSYLTRANSFERASE"/>
    <property type="match status" value="1"/>
</dbReference>
<feature type="domain" description="Phosphoribosyltransferase" evidence="3">
    <location>
        <begin position="11"/>
        <end position="160"/>
    </location>
</feature>
<dbReference type="InterPro" id="IPR029057">
    <property type="entry name" value="PRTase-like"/>
</dbReference>
<dbReference type="CDD" id="cd06223">
    <property type="entry name" value="PRTases_typeI"/>
    <property type="match status" value="1"/>
</dbReference>
<dbReference type="RefSeq" id="WP_193952534.1">
    <property type="nucleotide sequence ID" value="NZ_JADEYS010000005.1"/>
</dbReference>
<evidence type="ECO:0000256" key="1">
    <source>
        <dbReference type="ARBA" id="ARBA00022676"/>
    </source>
</evidence>
<comment type="caution">
    <text evidence="4">The sequence shown here is derived from an EMBL/GenBank/DDBJ whole genome shotgun (WGS) entry which is preliminary data.</text>
</comment>
<dbReference type="PANTHER" id="PTHR43363">
    <property type="entry name" value="HYPOXANTHINE PHOSPHORIBOSYLTRANSFERASE"/>
    <property type="match status" value="1"/>
</dbReference>
<keyword evidence="1 4" id="KW-0328">Glycosyltransferase</keyword>
<protein>
    <submittedName>
        <fullName evidence="4">Hypoxanthine phosphoribosyltransferase</fullName>
    </submittedName>
</protein>
<dbReference type="Proteomes" id="UP000640333">
    <property type="component" value="Unassembled WGS sequence"/>
</dbReference>
<sequence length="187" mass="21277">MVDKVYVSAQELLEDSFRLALEVLKSDFRPDFIVGVWRGGTPVGIAVQELLDNMGVKTDHIAIRTSSYAGIGTRNKEVRVHGLDYLVRNINQPDSLLIVDDVFDTGLSIEAVIKTLKDKARLNTPHDIRIATPYYKPSNNKTDLEPDYYIHKSEDWLVFPHELQGLDREEMMANKPGLKEIFEEYGV</sequence>
<reference evidence="4" key="1">
    <citation type="submission" date="2020-10" db="EMBL/GenBank/DDBJ databases">
        <title>Bacterium isolated from coastal waters sediment.</title>
        <authorList>
            <person name="Chen R.-J."/>
            <person name="Lu D.-C."/>
            <person name="Zhu K.-L."/>
            <person name="Du Z.-J."/>
        </authorList>
    </citation>
    <scope>NUCLEOTIDE SEQUENCE</scope>
    <source>
        <strain evidence="4">N1Y112</strain>
    </source>
</reference>
<gene>
    <name evidence="4" type="ORF">IOQ59_06875</name>
</gene>
<evidence type="ECO:0000256" key="2">
    <source>
        <dbReference type="ARBA" id="ARBA00022679"/>
    </source>
</evidence>
<organism evidence="4 5">
    <name type="scientific">Pontibacterium sinense</name>
    <dbReference type="NCBI Taxonomy" id="2781979"/>
    <lineage>
        <taxon>Bacteria</taxon>
        <taxon>Pseudomonadati</taxon>
        <taxon>Pseudomonadota</taxon>
        <taxon>Gammaproteobacteria</taxon>
        <taxon>Oceanospirillales</taxon>
        <taxon>Oceanospirillaceae</taxon>
        <taxon>Pontibacterium</taxon>
    </lineage>
</organism>
<dbReference type="EMBL" id="JADEYS010000005">
    <property type="protein sequence ID" value="MBE9396982.1"/>
    <property type="molecule type" value="Genomic_DNA"/>
</dbReference>
<proteinExistence type="predicted"/>